<name>A0A401T2W1_CHIPU</name>
<sequence>MAQRLLLRRLVCLNLRKSCGSLCSPPSALSPSLNHLSWHNKPPFLHRAGSPFSRGFCDSPACSDTFNVQNKTDFTDRVLNNNKPVLVDFHASWCKPCHTLGPRLEKLVAKQKGNVIMAKIDIDEHTDLAMEYQVTVVPTVIAMKNGCAVDKFIGVKSEDELEAFIKKLL</sequence>
<dbReference type="GO" id="GO:0045454">
    <property type="term" value="P:cell redox homeostasis"/>
    <property type="evidence" value="ECO:0007669"/>
    <property type="project" value="TreeGrafter"/>
</dbReference>
<comment type="similarity">
    <text evidence="1">Belongs to the thioredoxin family.</text>
</comment>
<reference evidence="9 10" key="1">
    <citation type="journal article" date="2018" name="Nat. Ecol. Evol.">
        <title>Shark genomes provide insights into elasmobranch evolution and the origin of vertebrates.</title>
        <authorList>
            <person name="Hara Y"/>
            <person name="Yamaguchi K"/>
            <person name="Onimaru K"/>
            <person name="Kadota M"/>
            <person name="Koyanagi M"/>
            <person name="Keeley SD"/>
            <person name="Tatsumi K"/>
            <person name="Tanaka K"/>
            <person name="Motone F"/>
            <person name="Kageyama Y"/>
            <person name="Nozu R"/>
            <person name="Adachi N"/>
            <person name="Nishimura O"/>
            <person name="Nakagawa R"/>
            <person name="Tanegashima C"/>
            <person name="Kiyatake I"/>
            <person name="Matsumoto R"/>
            <person name="Murakumo K"/>
            <person name="Nishida K"/>
            <person name="Terakita A"/>
            <person name="Kuratani S"/>
            <person name="Sato K"/>
            <person name="Hyodo S Kuraku.S."/>
        </authorList>
    </citation>
    <scope>NUCLEOTIDE SEQUENCE [LARGE SCALE GENOMIC DNA]</scope>
</reference>
<organism evidence="9 10">
    <name type="scientific">Chiloscyllium punctatum</name>
    <name type="common">Brownbanded bambooshark</name>
    <name type="synonym">Hemiscyllium punctatum</name>
    <dbReference type="NCBI Taxonomy" id="137246"/>
    <lineage>
        <taxon>Eukaryota</taxon>
        <taxon>Metazoa</taxon>
        <taxon>Chordata</taxon>
        <taxon>Craniata</taxon>
        <taxon>Vertebrata</taxon>
        <taxon>Chondrichthyes</taxon>
        <taxon>Elasmobranchii</taxon>
        <taxon>Galeomorphii</taxon>
        <taxon>Galeoidea</taxon>
        <taxon>Orectolobiformes</taxon>
        <taxon>Hemiscylliidae</taxon>
        <taxon>Chiloscyllium</taxon>
    </lineage>
</organism>
<evidence type="ECO:0000256" key="6">
    <source>
        <dbReference type="ARBA" id="ARBA00072145"/>
    </source>
</evidence>
<dbReference type="InterPro" id="IPR036249">
    <property type="entry name" value="Thioredoxin-like_sf"/>
</dbReference>
<dbReference type="Pfam" id="PF00085">
    <property type="entry name" value="Thioredoxin"/>
    <property type="match status" value="1"/>
</dbReference>
<dbReference type="InterPro" id="IPR005746">
    <property type="entry name" value="Thioredoxin"/>
</dbReference>
<evidence type="ECO:0000256" key="1">
    <source>
        <dbReference type="ARBA" id="ARBA00008987"/>
    </source>
</evidence>
<dbReference type="PROSITE" id="PS51352">
    <property type="entry name" value="THIOREDOXIN_2"/>
    <property type="match status" value="1"/>
</dbReference>
<evidence type="ECO:0000256" key="3">
    <source>
        <dbReference type="ARBA" id="ARBA00022982"/>
    </source>
</evidence>
<keyword evidence="3" id="KW-0249">Electron transport</keyword>
<proteinExistence type="inferred from homology"/>
<comment type="caution">
    <text evidence="9">The sequence shown here is derived from an EMBL/GenBank/DDBJ whole genome shotgun (WGS) entry which is preliminary data.</text>
</comment>
<dbReference type="CDD" id="cd02947">
    <property type="entry name" value="TRX_family"/>
    <property type="match status" value="1"/>
</dbReference>
<keyword evidence="5" id="KW-0676">Redox-active center</keyword>
<dbReference type="STRING" id="137246.A0A401T2W1"/>
<dbReference type="PANTHER" id="PTHR43601">
    <property type="entry name" value="THIOREDOXIN, MITOCHONDRIAL"/>
    <property type="match status" value="1"/>
</dbReference>
<feature type="domain" description="Thioredoxin" evidence="8">
    <location>
        <begin position="46"/>
        <end position="169"/>
    </location>
</feature>
<keyword evidence="4" id="KW-1015">Disulfide bond</keyword>
<dbReference type="FunFam" id="3.40.30.10:FF:000001">
    <property type="entry name" value="Thioredoxin"/>
    <property type="match status" value="1"/>
</dbReference>
<accession>A0A401T2W1</accession>
<dbReference type="SUPFAM" id="SSF52833">
    <property type="entry name" value="Thioredoxin-like"/>
    <property type="match status" value="1"/>
</dbReference>
<evidence type="ECO:0000313" key="9">
    <source>
        <dbReference type="EMBL" id="GCC36999.1"/>
    </source>
</evidence>
<evidence type="ECO:0000256" key="2">
    <source>
        <dbReference type="ARBA" id="ARBA00022448"/>
    </source>
</evidence>
<dbReference type="GO" id="GO:0005739">
    <property type="term" value="C:mitochondrion"/>
    <property type="evidence" value="ECO:0007669"/>
    <property type="project" value="TreeGrafter"/>
</dbReference>
<dbReference type="NCBIfam" id="TIGR01068">
    <property type="entry name" value="thioredoxin"/>
    <property type="match status" value="1"/>
</dbReference>
<dbReference type="EMBL" id="BEZZ01000923">
    <property type="protein sequence ID" value="GCC36999.1"/>
    <property type="molecule type" value="Genomic_DNA"/>
</dbReference>
<dbReference type="PANTHER" id="PTHR43601:SF3">
    <property type="entry name" value="THIOREDOXIN, MITOCHONDRIAL"/>
    <property type="match status" value="1"/>
</dbReference>
<dbReference type="GO" id="GO:0015035">
    <property type="term" value="F:protein-disulfide reductase activity"/>
    <property type="evidence" value="ECO:0007669"/>
    <property type="project" value="InterPro"/>
</dbReference>
<dbReference type="AlphaFoldDB" id="A0A401T2W1"/>
<evidence type="ECO:0000259" key="8">
    <source>
        <dbReference type="PROSITE" id="PS51352"/>
    </source>
</evidence>
<dbReference type="Gene3D" id="3.40.30.10">
    <property type="entry name" value="Glutaredoxin"/>
    <property type="match status" value="1"/>
</dbReference>
<dbReference type="Proteomes" id="UP000287033">
    <property type="component" value="Unassembled WGS sequence"/>
</dbReference>
<dbReference type="InterPro" id="IPR013766">
    <property type="entry name" value="Thioredoxin_domain"/>
</dbReference>
<evidence type="ECO:0000313" key="10">
    <source>
        <dbReference type="Proteomes" id="UP000287033"/>
    </source>
</evidence>
<dbReference type="OrthoDB" id="19690at2759"/>
<evidence type="ECO:0000256" key="7">
    <source>
        <dbReference type="ARBA" id="ARBA00080538"/>
    </source>
</evidence>
<evidence type="ECO:0000256" key="4">
    <source>
        <dbReference type="ARBA" id="ARBA00023157"/>
    </source>
</evidence>
<gene>
    <name evidence="9" type="ORF">chiPu_0015499</name>
</gene>
<protein>
    <recommendedName>
        <fullName evidence="6">Thioredoxin, mitochondrial</fullName>
    </recommendedName>
    <alternativeName>
        <fullName evidence="7">Thioredoxin-2</fullName>
    </alternativeName>
</protein>
<dbReference type="OMA" id="RWAPLIS"/>
<keyword evidence="10" id="KW-1185">Reference proteome</keyword>
<evidence type="ECO:0000256" key="5">
    <source>
        <dbReference type="ARBA" id="ARBA00023284"/>
    </source>
</evidence>
<keyword evidence="2" id="KW-0813">Transport</keyword>